<evidence type="ECO:0000313" key="5">
    <source>
        <dbReference type="Proteomes" id="UP000594508"/>
    </source>
</evidence>
<accession>A0A7S9WQQ7</accession>
<protein>
    <submittedName>
        <fullName evidence="4">Gfo/Idh/MocA family oxidoreductase</fullName>
    </submittedName>
</protein>
<dbReference type="EMBL" id="CP060707">
    <property type="protein sequence ID" value="QPH89764.1"/>
    <property type="molecule type" value="Genomic_DNA"/>
</dbReference>
<reference evidence="4" key="2">
    <citation type="submission" date="2020-08" db="EMBL/GenBank/DDBJ databases">
        <title>Analysis of Completed Campylobacter concisus Genomes Identified Genomospecies Features, Novel plasmids and Their Association with Severe Ulcerative Colitis.</title>
        <authorList>
            <person name="Zhang L."/>
        </authorList>
    </citation>
    <scope>NUCLEOTIDE SEQUENCE</scope>
    <source>
        <strain evidence="4">P1CDO2</strain>
    </source>
</reference>
<feature type="domain" description="Gfo/Idh/MocA-like oxidoreductase N-terminal" evidence="1">
    <location>
        <begin position="2"/>
        <end position="89"/>
    </location>
</feature>
<evidence type="ECO:0000259" key="1">
    <source>
        <dbReference type="Pfam" id="PF01408"/>
    </source>
</evidence>
<evidence type="ECO:0000313" key="4">
    <source>
        <dbReference type="EMBL" id="QPH89764.1"/>
    </source>
</evidence>
<dbReference type="Pfam" id="PF22725">
    <property type="entry name" value="GFO_IDH_MocA_C3"/>
    <property type="match status" value="1"/>
</dbReference>
<dbReference type="GO" id="GO:0000166">
    <property type="term" value="F:nucleotide binding"/>
    <property type="evidence" value="ECO:0007669"/>
    <property type="project" value="InterPro"/>
</dbReference>
<dbReference type="Proteomes" id="UP000824019">
    <property type="component" value="Unassembled WGS sequence"/>
</dbReference>
<dbReference type="Proteomes" id="UP000594508">
    <property type="component" value="Chromosome"/>
</dbReference>
<dbReference type="PANTHER" id="PTHR43249">
    <property type="entry name" value="UDP-N-ACETYL-2-AMINO-2-DEOXY-D-GLUCURONATE OXIDASE"/>
    <property type="match status" value="1"/>
</dbReference>
<evidence type="ECO:0000313" key="3">
    <source>
        <dbReference type="EMBL" id="MBS5829359.1"/>
    </source>
</evidence>
<dbReference type="RefSeq" id="WP_103559011.1">
    <property type="nucleotide sequence ID" value="NZ_CABFLX010000029.1"/>
</dbReference>
<dbReference type="InterPro" id="IPR000683">
    <property type="entry name" value="Gfo/Idh/MocA-like_OxRdtase_N"/>
</dbReference>
<reference evidence="4 5" key="1">
    <citation type="journal article" date="2018" name="Emerg. Microbes Infect.">
        <title>Genomic analysis of oral Campylobacter concisus strains identified a potential bacterial molecular marker associated with active Crohn's disease.</title>
        <authorList>
            <person name="Liu F."/>
            <person name="Ma R."/>
            <person name="Tay C.Y.A."/>
            <person name="Octavia S."/>
            <person name="Lan R."/>
            <person name="Chung H.K.L."/>
            <person name="Riordan S.M."/>
            <person name="Grimm M.C."/>
            <person name="Leong R.W."/>
            <person name="Tanaka M.M."/>
            <person name="Connor S."/>
            <person name="Zhang L."/>
        </authorList>
    </citation>
    <scope>NUCLEOTIDE SEQUENCE [LARGE SCALE GENOMIC DNA]</scope>
    <source>
        <strain evidence="4 5">P1CDO2</strain>
    </source>
</reference>
<dbReference type="Gene3D" id="3.30.360.10">
    <property type="entry name" value="Dihydrodipicolinate Reductase, domain 2"/>
    <property type="match status" value="1"/>
</dbReference>
<evidence type="ECO:0000259" key="2">
    <source>
        <dbReference type="Pfam" id="PF22725"/>
    </source>
</evidence>
<dbReference type="Pfam" id="PF01408">
    <property type="entry name" value="GFO_IDH_MocA"/>
    <property type="match status" value="1"/>
</dbReference>
<feature type="domain" description="GFO/IDH/MocA-like oxidoreductase" evidence="2">
    <location>
        <begin position="125"/>
        <end position="231"/>
    </location>
</feature>
<proteinExistence type="predicted"/>
<dbReference type="InterPro" id="IPR055170">
    <property type="entry name" value="GFO_IDH_MocA-like_dom"/>
</dbReference>
<name>A0A7S9WQQ7_9BACT</name>
<dbReference type="InterPro" id="IPR036291">
    <property type="entry name" value="NAD(P)-bd_dom_sf"/>
</dbReference>
<dbReference type="AlphaFoldDB" id="A0A7S9WQQ7"/>
<dbReference type="PANTHER" id="PTHR43249:SF1">
    <property type="entry name" value="D-GLUCOSIDE 3-DEHYDROGENASE"/>
    <property type="match status" value="1"/>
</dbReference>
<reference evidence="3" key="3">
    <citation type="submission" date="2021-02" db="EMBL/GenBank/DDBJ databases">
        <title>Infant gut strain persistence is associated with maternal origin, phylogeny, and functional potential including surface adhesion and iron acquisition.</title>
        <authorList>
            <person name="Lou Y.C."/>
        </authorList>
    </citation>
    <scope>NUCLEOTIDE SEQUENCE</scope>
    <source>
        <strain evidence="3">L3_101_000G1_dasL3_101_000G1_concoct_7_sub</strain>
    </source>
</reference>
<gene>
    <name evidence="4" type="ORF">CVT00_08960</name>
    <name evidence="3" type="ORF">KIC69_00820</name>
</gene>
<dbReference type="Gene3D" id="3.40.50.720">
    <property type="entry name" value="NAD(P)-binding Rossmann-like Domain"/>
    <property type="match status" value="1"/>
</dbReference>
<dbReference type="SUPFAM" id="SSF51735">
    <property type="entry name" value="NAD(P)-binding Rossmann-fold domains"/>
    <property type="match status" value="1"/>
</dbReference>
<dbReference type="SUPFAM" id="SSF55347">
    <property type="entry name" value="Glyceraldehyde-3-phosphate dehydrogenase-like, C-terminal domain"/>
    <property type="match status" value="1"/>
</dbReference>
<organism evidence="4 5">
    <name type="scientific">Campylobacter concisus</name>
    <dbReference type="NCBI Taxonomy" id="199"/>
    <lineage>
        <taxon>Bacteria</taxon>
        <taxon>Pseudomonadati</taxon>
        <taxon>Campylobacterota</taxon>
        <taxon>Epsilonproteobacteria</taxon>
        <taxon>Campylobacterales</taxon>
        <taxon>Campylobacteraceae</taxon>
        <taxon>Campylobacter</taxon>
    </lineage>
</organism>
<dbReference type="EMBL" id="JAHAKR010000013">
    <property type="protein sequence ID" value="MBS5829359.1"/>
    <property type="molecule type" value="Genomic_DNA"/>
</dbReference>
<sequence>MKALVIGYGSIGKRHCEVLETLVQIDEICLVTSQDVAGKVCYKNLEEVSNLDKFDYFVIATPTFLHLENLKFIDERVSGKIILCEKPLFEKKYKFTPKNNKIFVGYVLRFHPLLQQLKEFLKNEKILYLNANCGQYLPSWRSGDYRRCYSASKEKGGGVLLDLSHELDYAMWLCGKFENLMSFQGKISNLEITSDDLCMIFGKTKMDAIVNVSIDYLSHITHRSLRVECEGSTYELDFMAGTLTKQDSSKQILNMPNLARNEMFLAMHKDVLGEQRYICSFDEGLDVMDAIDQIQRQNNE</sequence>
<dbReference type="InterPro" id="IPR052515">
    <property type="entry name" value="Gfo/Idh/MocA_Oxidoreductase"/>
</dbReference>